<keyword evidence="2" id="KW-1185">Reference proteome</keyword>
<sequence>MQSFLSPLQETIDSTIQWKLRDKMLELLQKFDIHDEHLQQLIQNLTLQYKEEDLKNQMKPGARLNGNYLLHYTNDVAADIKNKFRQLILPLIEEIGEMTEKQLENQVNELNLQKRSG</sequence>
<accession>A0ABU5CBM2</accession>
<dbReference type="Proteomes" id="UP001281447">
    <property type="component" value="Unassembled WGS sequence"/>
</dbReference>
<gene>
    <name evidence="1" type="ORF">RWE15_23075</name>
</gene>
<evidence type="ECO:0000313" key="2">
    <source>
        <dbReference type="Proteomes" id="UP001281447"/>
    </source>
</evidence>
<protein>
    <submittedName>
        <fullName evidence="1">Uncharacterized protein</fullName>
    </submittedName>
</protein>
<organism evidence="1 2">
    <name type="scientific">Tigheibacillus halophilus</name>
    <dbReference type="NCBI Taxonomy" id="361280"/>
    <lineage>
        <taxon>Bacteria</taxon>
        <taxon>Bacillati</taxon>
        <taxon>Bacillota</taxon>
        <taxon>Bacilli</taxon>
        <taxon>Bacillales</taxon>
        <taxon>Bacillaceae</taxon>
        <taxon>Tigheibacillus</taxon>
    </lineage>
</organism>
<comment type="caution">
    <text evidence="1">The sequence shown here is derived from an EMBL/GenBank/DDBJ whole genome shotgun (WGS) entry which is preliminary data.</text>
</comment>
<name>A0ABU5CBM2_9BACI</name>
<reference evidence="1 2" key="1">
    <citation type="submission" date="2023-10" db="EMBL/GenBank/DDBJ databases">
        <title>Virgibacillus halophilus 5B73C genome.</title>
        <authorList>
            <person name="Miliotis G."/>
            <person name="Sengupta P."/>
            <person name="Hameed A."/>
            <person name="Chuvochina M."/>
            <person name="Mcdonagh F."/>
            <person name="Simpson A.C."/>
            <person name="Singh N.K."/>
            <person name="Rekha P.D."/>
            <person name="Raman K."/>
            <person name="Hugenholtz P."/>
            <person name="Venkateswaran K."/>
        </authorList>
    </citation>
    <scope>NUCLEOTIDE SEQUENCE [LARGE SCALE GENOMIC DNA]</scope>
    <source>
        <strain evidence="1 2">5B73C</strain>
    </source>
</reference>
<proteinExistence type="predicted"/>
<dbReference type="EMBL" id="JAWDIP010000004">
    <property type="protein sequence ID" value="MDY0396660.1"/>
    <property type="molecule type" value="Genomic_DNA"/>
</dbReference>
<evidence type="ECO:0000313" key="1">
    <source>
        <dbReference type="EMBL" id="MDY0396660.1"/>
    </source>
</evidence>